<accession>A0ABD5RSY6</accession>
<evidence type="ECO:0000259" key="6">
    <source>
        <dbReference type="Pfam" id="PF00501"/>
    </source>
</evidence>
<feature type="domain" description="AMP-dependent synthetase/ligase" evidence="6">
    <location>
        <begin position="41"/>
        <end position="402"/>
    </location>
</feature>
<proteinExistence type="inferred from homology"/>
<dbReference type="PANTHER" id="PTHR43605:SF10">
    <property type="entry name" value="ACYL-COA SYNTHETASE MEDIUM CHAIN FAMILY MEMBER 3"/>
    <property type="match status" value="1"/>
</dbReference>
<evidence type="ECO:0000313" key="9">
    <source>
        <dbReference type="Proteomes" id="UP001596099"/>
    </source>
</evidence>
<evidence type="ECO:0000256" key="5">
    <source>
        <dbReference type="SAM" id="MobiDB-lite"/>
    </source>
</evidence>
<comment type="similarity">
    <text evidence="1">Belongs to the ATP-dependent AMP-binding enzyme family.</text>
</comment>
<dbReference type="Gene3D" id="3.40.50.12780">
    <property type="entry name" value="N-terminal domain of ligase-like"/>
    <property type="match status" value="1"/>
</dbReference>
<dbReference type="EMBL" id="JBHSQH010000002">
    <property type="protein sequence ID" value="MFC5973498.1"/>
    <property type="molecule type" value="Genomic_DNA"/>
</dbReference>
<dbReference type="SUPFAM" id="SSF56801">
    <property type="entry name" value="Acetyl-CoA synthetase-like"/>
    <property type="match status" value="1"/>
</dbReference>
<comment type="caution">
    <text evidence="8">The sequence shown here is derived from an EMBL/GenBank/DDBJ whole genome shotgun (WGS) entry which is preliminary data.</text>
</comment>
<evidence type="ECO:0000256" key="2">
    <source>
        <dbReference type="ARBA" id="ARBA00022598"/>
    </source>
</evidence>
<reference evidence="8 9" key="1">
    <citation type="journal article" date="2019" name="Int. J. Syst. Evol. Microbiol.">
        <title>The Global Catalogue of Microorganisms (GCM) 10K type strain sequencing project: providing services to taxonomists for standard genome sequencing and annotation.</title>
        <authorList>
            <consortium name="The Broad Institute Genomics Platform"/>
            <consortium name="The Broad Institute Genome Sequencing Center for Infectious Disease"/>
            <person name="Wu L."/>
            <person name="Ma J."/>
        </authorList>
    </citation>
    <scope>NUCLEOTIDE SEQUENCE [LARGE SCALE GENOMIC DNA]</scope>
    <source>
        <strain evidence="8 9">CGMCC 1.12543</strain>
    </source>
</reference>
<dbReference type="InterPro" id="IPR020845">
    <property type="entry name" value="AMP-binding_CS"/>
</dbReference>
<dbReference type="GO" id="GO:0016878">
    <property type="term" value="F:acid-thiol ligase activity"/>
    <property type="evidence" value="ECO:0007669"/>
    <property type="project" value="UniProtKB-ARBA"/>
</dbReference>
<dbReference type="InterPro" id="IPR042099">
    <property type="entry name" value="ANL_N_sf"/>
</dbReference>
<keyword evidence="3" id="KW-0547">Nucleotide-binding</keyword>
<feature type="compositionally biased region" description="Basic and acidic residues" evidence="5">
    <location>
        <begin position="543"/>
        <end position="557"/>
    </location>
</feature>
<evidence type="ECO:0000256" key="1">
    <source>
        <dbReference type="ARBA" id="ARBA00006432"/>
    </source>
</evidence>
<keyword evidence="4" id="KW-0067">ATP-binding</keyword>
<dbReference type="Gene3D" id="3.30.300.30">
    <property type="match status" value="1"/>
</dbReference>
<dbReference type="GO" id="GO:0005524">
    <property type="term" value="F:ATP binding"/>
    <property type="evidence" value="ECO:0007669"/>
    <property type="project" value="UniProtKB-KW"/>
</dbReference>
<dbReference type="PANTHER" id="PTHR43605">
    <property type="entry name" value="ACYL-COENZYME A SYNTHETASE"/>
    <property type="match status" value="1"/>
</dbReference>
<keyword evidence="2" id="KW-0436">Ligase</keyword>
<protein>
    <submittedName>
        <fullName evidence="8">Acyl-CoA synthetase</fullName>
    </submittedName>
</protein>
<gene>
    <name evidence="8" type="ORF">ACFPYI_19385</name>
</gene>
<dbReference type="InterPro" id="IPR045851">
    <property type="entry name" value="AMP-bd_C_sf"/>
</dbReference>
<dbReference type="Pfam" id="PF13193">
    <property type="entry name" value="AMP-binding_C"/>
    <property type="match status" value="1"/>
</dbReference>
<evidence type="ECO:0000313" key="8">
    <source>
        <dbReference type="EMBL" id="MFC5973498.1"/>
    </source>
</evidence>
<dbReference type="GO" id="GO:0016405">
    <property type="term" value="F:CoA-ligase activity"/>
    <property type="evidence" value="ECO:0007669"/>
    <property type="project" value="UniProtKB-ARBA"/>
</dbReference>
<evidence type="ECO:0000256" key="4">
    <source>
        <dbReference type="ARBA" id="ARBA00022840"/>
    </source>
</evidence>
<dbReference type="PROSITE" id="PS00455">
    <property type="entry name" value="AMP_BINDING"/>
    <property type="match status" value="1"/>
</dbReference>
<organism evidence="8 9">
    <name type="scientific">Halomarina salina</name>
    <dbReference type="NCBI Taxonomy" id="1872699"/>
    <lineage>
        <taxon>Archaea</taxon>
        <taxon>Methanobacteriati</taxon>
        <taxon>Methanobacteriota</taxon>
        <taxon>Stenosarchaea group</taxon>
        <taxon>Halobacteria</taxon>
        <taxon>Halobacteriales</taxon>
        <taxon>Natronomonadaceae</taxon>
        <taxon>Halomarina</taxon>
    </lineage>
</organism>
<dbReference type="Pfam" id="PF00501">
    <property type="entry name" value="AMP-binding"/>
    <property type="match status" value="1"/>
</dbReference>
<dbReference type="RefSeq" id="WP_247420356.1">
    <property type="nucleotide sequence ID" value="NZ_JALLGW010000003.1"/>
</dbReference>
<feature type="domain" description="AMP-binding enzyme C-terminal" evidence="7">
    <location>
        <begin position="464"/>
        <end position="542"/>
    </location>
</feature>
<dbReference type="InterPro" id="IPR000873">
    <property type="entry name" value="AMP-dep_synth/lig_dom"/>
</dbReference>
<evidence type="ECO:0000259" key="7">
    <source>
        <dbReference type="Pfam" id="PF13193"/>
    </source>
</evidence>
<evidence type="ECO:0000256" key="3">
    <source>
        <dbReference type="ARBA" id="ARBA00022741"/>
    </source>
</evidence>
<feature type="region of interest" description="Disordered" evidence="5">
    <location>
        <begin position="538"/>
        <end position="557"/>
    </location>
</feature>
<dbReference type="InterPro" id="IPR051087">
    <property type="entry name" value="Mitochondrial_ACSM"/>
</dbReference>
<dbReference type="AlphaFoldDB" id="A0ABD5RSY6"/>
<keyword evidence="9" id="KW-1185">Reference proteome</keyword>
<dbReference type="Proteomes" id="UP001596099">
    <property type="component" value="Unassembled WGS sequence"/>
</dbReference>
<name>A0ABD5RSY6_9EURY</name>
<dbReference type="InterPro" id="IPR025110">
    <property type="entry name" value="AMP-bd_C"/>
</dbReference>
<sequence>MSRLDAYHFYERDWESYEALREAFEWEIPERFNMAEYVCDQWADDPERVAFYAESAAGERRTLTYGDVQEEANRLANYLASAGVERGDRVGICLGQRPEAAIAHVAIWKRNAVSVPLSTQFGPDALGYRLDDCGAIGCVVGPSSADTLREVRDDLDALETVLTVDAPPTSAEAEWSAIDEASARFEREPTDPEDDATIIYTSGTTGNPKGVLHAHRLLLGHLPAFAENFLAAGTTDGTVFRTPVEWSWIGSLFSMVMPTLFYGRPLVAYDADRFDPETEFELVERYGITNWGGPTTALRMMMQVDAPTDRFDVASIESVSAGGEAVGESVITWVTETFDGASFEEAYGQTEANLVVGDCSALRPVRAGKMGLAVPGHEVTVVDPETAEPTVEAGEVGEIAVRYEGDPVCFVEYWDEPDLTDEKVRNGWLLTEDLGTVDEEGYFSFEGRTDDVIITSGYRVSPEEIEETLASHDAVADVGVIGVPDDQRGEVPNAFVVVADGTEGSATLKRTLEERVKDRLAPYEYPRRIEFVDELPKTSTGKVRRESLRERVATSDS</sequence>